<gene>
    <name evidence="1" type="ORF">GE061_019990</name>
</gene>
<sequence>MLSVTQCTEYWRQVLSLLFSSLLQILVGVFFLISHLFAQNSHNKIRERTGVLFKLCLLWSRLMSSASRNCPAAAIFLVILIPSIS</sequence>
<dbReference type="AlphaFoldDB" id="A0A6A4JQM8"/>
<name>A0A6A4JQM8_APOLU</name>
<proteinExistence type="predicted"/>
<evidence type="ECO:0000313" key="1">
    <source>
        <dbReference type="EMBL" id="KAF6205816.1"/>
    </source>
</evidence>
<dbReference type="EMBL" id="WIXP02000009">
    <property type="protein sequence ID" value="KAF6205816.1"/>
    <property type="molecule type" value="Genomic_DNA"/>
</dbReference>
<reference evidence="1" key="1">
    <citation type="journal article" date="2021" name="Mol. Ecol. Resour.">
        <title>Apolygus lucorum genome provides insights into omnivorousness and mesophyll feeding.</title>
        <authorList>
            <person name="Liu Y."/>
            <person name="Liu H."/>
            <person name="Wang H."/>
            <person name="Huang T."/>
            <person name="Liu B."/>
            <person name="Yang B."/>
            <person name="Yin L."/>
            <person name="Li B."/>
            <person name="Zhang Y."/>
            <person name="Zhang S."/>
            <person name="Jiang F."/>
            <person name="Zhang X."/>
            <person name="Ren Y."/>
            <person name="Wang B."/>
            <person name="Wang S."/>
            <person name="Lu Y."/>
            <person name="Wu K."/>
            <person name="Fan W."/>
            <person name="Wang G."/>
        </authorList>
    </citation>
    <scope>NUCLEOTIDE SEQUENCE</scope>
    <source>
        <strain evidence="1">12Hb</strain>
    </source>
</reference>
<keyword evidence="2" id="KW-1185">Reference proteome</keyword>
<organism evidence="1 2">
    <name type="scientific">Apolygus lucorum</name>
    <name type="common">Small green plant bug</name>
    <name type="synonym">Lygocoris lucorum</name>
    <dbReference type="NCBI Taxonomy" id="248454"/>
    <lineage>
        <taxon>Eukaryota</taxon>
        <taxon>Metazoa</taxon>
        <taxon>Ecdysozoa</taxon>
        <taxon>Arthropoda</taxon>
        <taxon>Hexapoda</taxon>
        <taxon>Insecta</taxon>
        <taxon>Pterygota</taxon>
        <taxon>Neoptera</taxon>
        <taxon>Paraneoptera</taxon>
        <taxon>Hemiptera</taxon>
        <taxon>Heteroptera</taxon>
        <taxon>Panheteroptera</taxon>
        <taxon>Cimicomorpha</taxon>
        <taxon>Miridae</taxon>
        <taxon>Mirini</taxon>
        <taxon>Apolygus</taxon>
    </lineage>
</organism>
<dbReference type="Proteomes" id="UP000466442">
    <property type="component" value="Linkage Group LG9"/>
</dbReference>
<protein>
    <submittedName>
        <fullName evidence="1">Uncharacterized protein</fullName>
    </submittedName>
</protein>
<comment type="caution">
    <text evidence="1">The sequence shown here is derived from an EMBL/GenBank/DDBJ whole genome shotgun (WGS) entry which is preliminary data.</text>
</comment>
<evidence type="ECO:0000313" key="2">
    <source>
        <dbReference type="Proteomes" id="UP000466442"/>
    </source>
</evidence>
<accession>A0A6A4JQM8</accession>